<keyword evidence="7 9" id="KW-0472">Membrane</keyword>
<feature type="transmembrane region" description="Helical" evidence="9">
    <location>
        <begin position="111"/>
        <end position="129"/>
    </location>
</feature>
<keyword evidence="3" id="KW-0813">Transport</keyword>
<dbReference type="InterPro" id="IPR001750">
    <property type="entry name" value="ND/Mrp_TM"/>
</dbReference>
<dbReference type="NCBIfam" id="NF005818">
    <property type="entry name" value="PRK07691.1"/>
    <property type="match status" value="1"/>
</dbReference>
<comment type="similarity">
    <text evidence="2">Belongs to the CPA3 antiporters (TC 2.A.63) subunit D family.</text>
</comment>
<evidence type="ECO:0000256" key="4">
    <source>
        <dbReference type="ARBA" id="ARBA00022475"/>
    </source>
</evidence>
<feature type="transmembrane region" description="Helical" evidence="9">
    <location>
        <begin position="338"/>
        <end position="359"/>
    </location>
</feature>
<dbReference type="RefSeq" id="WP_377927814.1">
    <property type="nucleotide sequence ID" value="NZ_JBHUEM010000009.1"/>
</dbReference>
<feature type="transmembrane region" description="Helical" evidence="9">
    <location>
        <begin position="273"/>
        <end position="295"/>
    </location>
</feature>
<feature type="transmembrane region" description="Helical" evidence="9">
    <location>
        <begin position="371"/>
        <end position="389"/>
    </location>
</feature>
<dbReference type="InterPro" id="IPR003918">
    <property type="entry name" value="NADH_UbQ_OxRdtase"/>
</dbReference>
<evidence type="ECO:0000259" key="10">
    <source>
        <dbReference type="Pfam" id="PF00361"/>
    </source>
</evidence>
<evidence type="ECO:0000313" key="12">
    <source>
        <dbReference type="Proteomes" id="UP001597214"/>
    </source>
</evidence>
<organism evidence="11 12">
    <name type="scientific">Bacillus salitolerans</name>
    <dbReference type="NCBI Taxonomy" id="1437434"/>
    <lineage>
        <taxon>Bacteria</taxon>
        <taxon>Bacillati</taxon>
        <taxon>Bacillota</taxon>
        <taxon>Bacilli</taxon>
        <taxon>Bacillales</taxon>
        <taxon>Bacillaceae</taxon>
        <taxon>Bacillus</taxon>
    </lineage>
</organism>
<keyword evidence="12" id="KW-1185">Reference proteome</keyword>
<evidence type="ECO:0000256" key="8">
    <source>
        <dbReference type="RuleBase" id="RU000320"/>
    </source>
</evidence>
<evidence type="ECO:0000256" key="6">
    <source>
        <dbReference type="ARBA" id="ARBA00022989"/>
    </source>
</evidence>
<feature type="transmembrane region" description="Helical" evidence="9">
    <location>
        <begin position="205"/>
        <end position="230"/>
    </location>
</feature>
<comment type="caution">
    <text evidence="11">The sequence shown here is derived from an EMBL/GenBank/DDBJ whole genome shotgun (WGS) entry which is preliminary data.</text>
</comment>
<dbReference type="Proteomes" id="UP001597214">
    <property type="component" value="Unassembled WGS sequence"/>
</dbReference>
<feature type="transmembrane region" description="Helical" evidence="9">
    <location>
        <begin position="165"/>
        <end position="185"/>
    </location>
</feature>
<sequence length="496" mass="54634">MSNLTNLAILPVLLPVIAGIFSAFYHKKQTIARGITLFFSTVQCLIIFWLVYEVFVHGPIILETGDWKAPYGIIIVADELAILLVAITNIIAVSAAFYSIRTIDHEELHHFFYMFFHFLIAGVSGAFLTGDLFNLFVFFEVLLMASYALIILGGKKEQFRESIKYVLINVFSSILFVTTIAFLYSVTGTVNMAQLAVRVGESGQIGILTTIAIMLFVVFATKGALFPLYFWLPRSYAVPHPVVSALFGSLLTKVGIYSILRTFTLIFGYQAEFTHQIFIILGVLTIIFGVIGALSTNNIKLIIAYNIIPAVGYMLIGIGIFSVTSLAGAVYYLIHDMIIKGALFLLVGVIVMITGTSDLRKMGGLIHHYPLLGWMFFLSCIVLAGIPPFSGFIGKYLLVKGGLESGHHIAIIIALLSSLLILLSVIRIFIGAFWGDKKDIAQDKLPSTRGLLSPIAFLLAFSVFLGIGAEWIYPYIQLIGDTLASPSYYIDNVLKE</sequence>
<evidence type="ECO:0000256" key="9">
    <source>
        <dbReference type="SAM" id="Phobius"/>
    </source>
</evidence>
<proteinExistence type="inferred from homology"/>
<evidence type="ECO:0000256" key="2">
    <source>
        <dbReference type="ARBA" id="ARBA00005346"/>
    </source>
</evidence>
<reference evidence="12" key="1">
    <citation type="journal article" date="2019" name="Int. J. Syst. Evol. Microbiol.">
        <title>The Global Catalogue of Microorganisms (GCM) 10K type strain sequencing project: providing services to taxonomists for standard genome sequencing and annotation.</title>
        <authorList>
            <consortium name="The Broad Institute Genomics Platform"/>
            <consortium name="The Broad Institute Genome Sequencing Center for Infectious Disease"/>
            <person name="Wu L."/>
            <person name="Ma J."/>
        </authorList>
    </citation>
    <scope>NUCLEOTIDE SEQUENCE [LARGE SCALE GENOMIC DNA]</scope>
    <source>
        <strain evidence="12">CCUG 49339</strain>
    </source>
</reference>
<feature type="transmembrane region" description="Helical" evidence="9">
    <location>
        <begin position="242"/>
        <end position="267"/>
    </location>
</feature>
<keyword evidence="5 8" id="KW-0812">Transmembrane</keyword>
<gene>
    <name evidence="11" type="ORF">ACFSCX_08740</name>
</gene>
<keyword evidence="4" id="KW-1003">Cell membrane</keyword>
<evidence type="ECO:0000256" key="5">
    <source>
        <dbReference type="ARBA" id="ARBA00022692"/>
    </source>
</evidence>
<evidence type="ECO:0000256" key="1">
    <source>
        <dbReference type="ARBA" id="ARBA00004651"/>
    </source>
</evidence>
<feature type="transmembrane region" description="Helical" evidence="9">
    <location>
        <begin position="451"/>
        <end position="473"/>
    </location>
</feature>
<keyword evidence="3" id="KW-0050">Antiport</keyword>
<feature type="transmembrane region" description="Helical" evidence="9">
    <location>
        <begin position="409"/>
        <end position="430"/>
    </location>
</feature>
<keyword evidence="6 9" id="KW-1133">Transmembrane helix</keyword>
<dbReference type="PANTHER" id="PTHR42703">
    <property type="entry name" value="NADH DEHYDROGENASE"/>
    <property type="match status" value="1"/>
</dbReference>
<dbReference type="Pfam" id="PF00361">
    <property type="entry name" value="Proton_antipo_M"/>
    <property type="match status" value="1"/>
</dbReference>
<feature type="transmembrane region" description="Helical" evidence="9">
    <location>
        <begin position="135"/>
        <end position="153"/>
    </location>
</feature>
<feature type="transmembrane region" description="Helical" evidence="9">
    <location>
        <begin position="37"/>
        <end position="60"/>
    </location>
</feature>
<feature type="transmembrane region" description="Helical" evidence="9">
    <location>
        <begin position="307"/>
        <end position="332"/>
    </location>
</feature>
<evidence type="ECO:0000256" key="3">
    <source>
        <dbReference type="ARBA" id="ARBA00022449"/>
    </source>
</evidence>
<feature type="transmembrane region" description="Helical" evidence="9">
    <location>
        <begin position="80"/>
        <end position="99"/>
    </location>
</feature>
<accession>A0ABW4LNT9</accession>
<evidence type="ECO:0000313" key="11">
    <source>
        <dbReference type="EMBL" id="MFD1736652.1"/>
    </source>
</evidence>
<dbReference type="InterPro" id="IPR050586">
    <property type="entry name" value="CPA3_Na-H_Antiporter_D"/>
</dbReference>
<dbReference type="PRINTS" id="PR01437">
    <property type="entry name" value="NUOXDRDTASE4"/>
</dbReference>
<feature type="domain" description="NADH:quinone oxidoreductase/Mrp antiporter transmembrane" evidence="10">
    <location>
        <begin position="130"/>
        <end position="420"/>
    </location>
</feature>
<dbReference type="PANTHER" id="PTHR42703:SF1">
    <property type="entry name" value="NA(+)_H(+) ANTIPORTER SUBUNIT D1"/>
    <property type="match status" value="1"/>
</dbReference>
<comment type="subcellular location">
    <subcellularLocation>
        <location evidence="1">Cell membrane</location>
        <topology evidence="1">Multi-pass membrane protein</topology>
    </subcellularLocation>
    <subcellularLocation>
        <location evidence="8">Membrane</location>
        <topology evidence="8">Multi-pass membrane protein</topology>
    </subcellularLocation>
</comment>
<dbReference type="EMBL" id="JBHUEM010000009">
    <property type="protein sequence ID" value="MFD1736652.1"/>
    <property type="molecule type" value="Genomic_DNA"/>
</dbReference>
<evidence type="ECO:0000256" key="7">
    <source>
        <dbReference type="ARBA" id="ARBA00023136"/>
    </source>
</evidence>
<name>A0ABW4LNT9_9BACI</name>
<protein>
    <submittedName>
        <fullName evidence="11">Na+/H+ antiporter subunit D</fullName>
    </submittedName>
</protein>
<feature type="transmembrane region" description="Helical" evidence="9">
    <location>
        <begin position="6"/>
        <end position="25"/>
    </location>
</feature>